<evidence type="ECO:0000256" key="1">
    <source>
        <dbReference type="SAM" id="MobiDB-lite"/>
    </source>
</evidence>
<feature type="chain" id="PRO_5026841796" evidence="2">
    <location>
        <begin position="26"/>
        <end position="175"/>
    </location>
</feature>
<sequence length="175" mass="18294">MNKIHGLTLIATLLAAGIAATTAQAAEAPADDDAADVDLTSTGAPIGASTGTPSSQSAGQSIELPSGLGDFCFFAHLPPAGQKYKIVKKLKVGKGSYGGVNDILPKLAEHAQMRGADAIIEYDGSQRFGFWPWRMVRPVVRGIAVKWTEPKTVDCEAVGGTKLSTIMATNRAPEK</sequence>
<feature type="signal peptide" evidence="2">
    <location>
        <begin position="1"/>
        <end position="25"/>
    </location>
</feature>
<dbReference type="EMBL" id="CADIKH010000002">
    <property type="protein sequence ID" value="CAB3748149.1"/>
    <property type="molecule type" value="Genomic_DNA"/>
</dbReference>
<feature type="compositionally biased region" description="Polar residues" evidence="1">
    <location>
        <begin position="49"/>
        <end position="60"/>
    </location>
</feature>
<evidence type="ECO:0000256" key="2">
    <source>
        <dbReference type="SAM" id="SignalP"/>
    </source>
</evidence>
<organism evidence="3 4">
    <name type="scientific">Paraburkholderia humisilvae</name>
    <dbReference type="NCBI Taxonomy" id="627669"/>
    <lineage>
        <taxon>Bacteria</taxon>
        <taxon>Pseudomonadati</taxon>
        <taxon>Pseudomonadota</taxon>
        <taxon>Betaproteobacteria</taxon>
        <taxon>Burkholderiales</taxon>
        <taxon>Burkholderiaceae</taxon>
        <taxon>Paraburkholderia</taxon>
    </lineage>
</organism>
<evidence type="ECO:0000313" key="4">
    <source>
        <dbReference type="Proteomes" id="UP000494363"/>
    </source>
</evidence>
<gene>
    <name evidence="3" type="ORF">LMG29542_00648</name>
</gene>
<keyword evidence="2" id="KW-0732">Signal</keyword>
<feature type="region of interest" description="Disordered" evidence="1">
    <location>
        <begin position="29"/>
        <end position="60"/>
    </location>
</feature>
<accession>A0A6J5D1Q9</accession>
<evidence type="ECO:0000313" key="3">
    <source>
        <dbReference type="EMBL" id="CAB3748149.1"/>
    </source>
</evidence>
<dbReference type="AlphaFoldDB" id="A0A6J5D1Q9"/>
<keyword evidence="4" id="KW-1185">Reference proteome</keyword>
<dbReference type="Proteomes" id="UP000494363">
    <property type="component" value="Unassembled WGS sequence"/>
</dbReference>
<protein>
    <submittedName>
        <fullName evidence="3">Uncharacterized protein</fullName>
    </submittedName>
</protein>
<proteinExistence type="predicted"/>
<reference evidence="3 4" key="1">
    <citation type="submission" date="2020-04" db="EMBL/GenBank/DDBJ databases">
        <authorList>
            <person name="De Canck E."/>
        </authorList>
    </citation>
    <scope>NUCLEOTIDE SEQUENCE [LARGE SCALE GENOMIC DNA]</scope>
    <source>
        <strain evidence="3 4">LMG 29542</strain>
    </source>
</reference>
<name>A0A6J5D1Q9_9BURK</name>
<dbReference type="RefSeq" id="WP_175224996.1">
    <property type="nucleotide sequence ID" value="NZ_CADIKH010000002.1"/>
</dbReference>